<evidence type="ECO:0000256" key="1">
    <source>
        <dbReference type="SAM" id="MobiDB-lite"/>
    </source>
</evidence>
<name>A0ABM1BG09_LIMPO</name>
<feature type="compositionally biased region" description="Polar residues" evidence="1">
    <location>
        <begin position="9"/>
        <end position="18"/>
    </location>
</feature>
<dbReference type="GeneID" id="106465588"/>
<dbReference type="RefSeq" id="XP_013781271.1">
    <property type="nucleotide sequence ID" value="XM_013925817.2"/>
</dbReference>
<reference evidence="3" key="1">
    <citation type="submission" date="2025-08" db="UniProtKB">
        <authorList>
            <consortium name="RefSeq"/>
        </authorList>
    </citation>
    <scope>IDENTIFICATION</scope>
    <source>
        <tissue evidence="3">Muscle</tissue>
    </source>
</reference>
<proteinExistence type="predicted"/>
<sequence>MSEMKTELQYESTIQTTQKDIENPIKDVNKKSNHLGIGENMVGSNAVEEPALKKVKLAKDNTIVETAKAAKEYLGEEDLEETRSGTRAVRDSSKAAMKRLSTMAKTAKEGEALLKELGHADEATESQRRRTRSQTRGDPIPAPPLKRTPRQEATRRGRRGRPRKEERRSSSEDFDQKDEKEDSNDVKEQETTKVNNKENEEQEEKGINPQTEVSTGENEPPSSQN</sequence>
<evidence type="ECO:0000313" key="3">
    <source>
        <dbReference type="RefSeq" id="XP_013781271.1"/>
    </source>
</evidence>
<accession>A0ABM1BG09</accession>
<organism evidence="2 3">
    <name type="scientific">Limulus polyphemus</name>
    <name type="common">Atlantic horseshoe crab</name>
    <dbReference type="NCBI Taxonomy" id="6850"/>
    <lineage>
        <taxon>Eukaryota</taxon>
        <taxon>Metazoa</taxon>
        <taxon>Ecdysozoa</taxon>
        <taxon>Arthropoda</taxon>
        <taxon>Chelicerata</taxon>
        <taxon>Merostomata</taxon>
        <taxon>Xiphosura</taxon>
        <taxon>Limulidae</taxon>
        <taxon>Limulus</taxon>
    </lineage>
</organism>
<feature type="compositionally biased region" description="Basic and acidic residues" evidence="1">
    <location>
        <begin position="177"/>
        <end position="199"/>
    </location>
</feature>
<gene>
    <name evidence="3" type="primary">LOC106465588</name>
</gene>
<keyword evidence="2" id="KW-1185">Reference proteome</keyword>
<feature type="compositionally biased region" description="Basic and acidic residues" evidence="1">
    <location>
        <begin position="81"/>
        <end position="93"/>
    </location>
</feature>
<feature type="region of interest" description="Disordered" evidence="1">
    <location>
        <begin position="75"/>
        <end position="225"/>
    </location>
</feature>
<feature type="compositionally biased region" description="Basic and acidic residues" evidence="1">
    <location>
        <begin position="106"/>
        <end position="128"/>
    </location>
</feature>
<feature type="region of interest" description="Disordered" evidence="1">
    <location>
        <begin position="1"/>
        <end position="22"/>
    </location>
</feature>
<dbReference type="Proteomes" id="UP000694941">
    <property type="component" value="Unplaced"/>
</dbReference>
<protein>
    <submittedName>
        <fullName evidence="3">Uncharacterized protein LOC106465588 isoform X1</fullName>
    </submittedName>
</protein>
<evidence type="ECO:0000313" key="2">
    <source>
        <dbReference type="Proteomes" id="UP000694941"/>
    </source>
</evidence>
<feature type="compositionally biased region" description="Polar residues" evidence="1">
    <location>
        <begin position="208"/>
        <end position="225"/>
    </location>
</feature>